<dbReference type="EMBL" id="VEPZ02001694">
    <property type="protein sequence ID" value="KAE8662756.1"/>
    <property type="molecule type" value="Genomic_DNA"/>
</dbReference>
<name>A0A6A2XL60_HIBSY</name>
<feature type="domain" description="DC1" evidence="2">
    <location>
        <begin position="43"/>
        <end position="84"/>
    </location>
</feature>
<dbReference type="SUPFAM" id="SSF57889">
    <property type="entry name" value="Cysteine-rich domain"/>
    <property type="match status" value="1"/>
</dbReference>
<dbReference type="PANTHER" id="PTHR47841">
    <property type="entry name" value="DIACYLGLYCEROL KINASE THETA-LIKE-RELATED"/>
    <property type="match status" value="1"/>
</dbReference>
<dbReference type="InterPro" id="IPR046349">
    <property type="entry name" value="C1-like_sf"/>
</dbReference>
<keyword evidence="1" id="KW-0677">Repeat</keyword>
<comment type="caution">
    <text evidence="3">The sequence shown here is derived from an EMBL/GenBank/DDBJ whole genome shotgun (WGS) entry which is preliminary data.</text>
</comment>
<dbReference type="Pfam" id="PF03107">
    <property type="entry name" value="C1_2"/>
    <property type="match status" value="1"/>
</dbReference>
<dbReference type="AlphaFoldDB" id="A0A6A2XL60"/>
<evidence type="ECO:0000256" key="1">
    <source>
        <dbReference type="ARBA" id="ARBA00022737"/>
    </source>
</evidence>
<organism evidence="3 4">
    <name type="scientific">Hibiscus syriacus</name>
    <name type="common">Rose of Sharon</name>
    <dbReference type="NCBI Taxonomy" id="106335"/>
    <lineage>
        <taxon>Eukaryota</taxon>
        <taxon>Viridiplantae</taxon>
        <taxon>Streptophyta</taxon>
        <taxon>Embryophyta</taxon>
        <taxon>Tracheophyta</taxon>
        <taxon>Spermatophyta</taxon>
        <taxon>Magnoliopsida</taxon>
        <taxon>eudicotyledons</taxon>
        <taxon>Gunneridae</taxon>
        <taxon>Pentapetalae</taxon>
        <taxon>rosids</taxon>
        <taxon>malvids</taxon>
        <taxon>Malvales</taxon>
        <taxon>Malvaceae</taxon>
        <taxon>Malvoideae</taxon>
        <taxon>Hibiscus</taxon>
    </lineage>
</organism>
<accession>A0A6A2XL60</accession>
<protein>
    <submittedName>
        <fullName evidence="3">Pyrroline-5-carboxylate synthetase isoform 1</fullName>
    </submittedName>
</protein>
<dbReference type="PANTHER" id="PTHR47841:SF7">
    <property type="entry name" value="CYSTEINE_HISTIDINE-RICH C1 DOMAIN PROTEIN"/>
    <property type="match status" value="1"/>
</dbReference>
<gene>
    <name evidence="3" type="ORF">F3Y22_tig00113145pilonHSYRG00165</name>
</gene>
<evidence type="ECO:0000259" key="2">
    <source>
        <dbReference type="Pfam" id="PF03107"/>
    </source>
</evidence>
<dbReference type="InterPro" id="IPR004146">
    <property type="entry name" value="DC1"/>
</dbReference>
<evidence type="ECO:0000313" key="3">
    <source>
        <dbReference type="EMBL" id="KAE8662756.1"/>
    </source>
</evidence>
<reference evidence="3" key="1">
    <citation type="submission" date="2019-09" db="EMBL/GenBank/DDBJ databases">
        <title>Draft genome information of white flower Hibiscus syriacus.</title>
        <authorList>
            <person name="Kim Y.-M."/>
        </authorList>
    </citation>
    <scope>NUCLEOTIDE SEQUENCE [LARGE SCALE GENOMIC DNA]</scope>
    <source>
        <strain evidence="3">YM2019G1</strain>
    </source>
</reference>
<keyword evidence="4" id="KW-1185">Reference proteome</keyword>
<dbReference type="Proteomes" id="UP000436088">
    <property type="component" value="Unassembled WGS sequence"/>
</dbReference>
<sequence length="206" mass="22379">MTPLSRKTIQHFTHSHSLREVSADSEILCGGCKTLEDVRHAMHPYHPLRLQRSVPGKCMVCNDTCKSWHYRCGLCSFDLHLECVLSPCKGAMPTTSTARSLKTPMPPPSPVFSHCYGYGYGANPFPPPPNSAYAYGVPVAPPYFGPYDHDGYGILSSSFQTNFHCQHGNSSQGQGGAGKVRKKMYAIAGKLALGVLSNVVFGTLSL</sequence>
<proteinExistence type="predicted"/>
<evidence type="ECO:0000313" key="4">
    <source>
        <dbReference type="Proteomes" id="UP000436088"/>
    </source>
</evidence>